<name>A0A1G8SYY4_9MICC</name>
<dbReference type="STRING" id="1045773.SAMN05216555_109158"/>
<keyword evidence="2" id="KW-1185">Reference proteome</keyword>
<reference evidence="2" key="1">
    <citation type="submission" date="2016-10" db="EMBL/GenBank/DDBJ databases">
        <authorList>
            <person name="Varghese N."/>
            <person name="Submissions S."/>
        </authorList>
    </citation>
    <scope>NUCLEOTIDE SEQUENCE [LARGE SCALE GENOMIC DNA]</scope>
    <source>
        <strain evidence="2">CGMCC 1.10783</strain>
    </source>
</reference>
<dbReference type="AlphaFoldDB" id="A0A1G8SYY4"/>
<dbReference type="EMBL" id="FNEI01000009">
    <property type="protein sequence ID" value="SDJ34005.1"/>
    <property type="molecule type" value="Genomic_DNA"/>
</dbReference>
<dbReference type="Proteomes" id="UP000182130">
    <property type="component" value="Unassembled WGS sequence"/>
</dbReference>
<organism evidence="1 2">
    <name type="scientific">Arthrobacter cupressi</name>
    <dbReference type="NCBI Taxonomy" id="1045773"/>
    <lineage>
        <taxon>Bacteria</taxon>
        <taxon>Bacillati</taxon>
        <taxon>Actinomycetota</taxon>
        <taxon>Actinomycetes</taxon>
        <taxon>Micrococcales</taxon>
        <taxon>Micrococcaceae</taxon>
        <taxon>Arthrobacter</taxon>
    </lineage>
</organism>
<protein>
    <submittedName>
        <fullName evidence="1">Uncharacterized protein</fullName>
    </submittedName>
</protein>
<dbReference type="RefSeq" id="WP_074589517.1">
    <property type="nucleotide sequence ID" value="NZ_FNEI01000009.1"/>
</dbReference>
<proteinExistence type="predicted"/>
<dbReference type="OrthoDB" id="4948275at2"/>
<gene>
    <name evidence="1" type="ORF">SAMN05216555_109158</name>
</gene>
<sequence>MKSRGSVLSRRVAHAVTVADWASLTAGERIEVVKHAQVIAAGEVQEVSGSGNVVWLEPAGPGADAAAKQLFMKSDGVELRRA</sequence>
<accession>A0A1G8SYY4</accession>
<evidence type="ECO:0000313" key="1">
    <source>
        <dbReference type="EMBL" id="SDJ34005.1"/>
    </source>
</evidence>
<evidence type="ECO:0000313" key="2">
    <source>
        <dbReference type="Proteomes" id="UP000182130"/>
    </source>
</evidence>